<name>A0A1H9XG37_9PSEU</name>
<accession>A0A1H9XG37</accession>
<gene>
    <name evidence="2" type="ORF">SAMN04488000_13515</name>
</gene>
<protein>
    <submittedName>
        <fullName evidence="2">Uncharacterized protein</fullName>
    </submittedName>
</protein>
<organism evidence="2 3">
    <name type="scientific">Lentzea albida</name>
    <dbReference type="NCBI Taxonomy" id="65499"/>
    <lineage>
        <taxon>Bacteria</taxon>
        <taxon>Bacillati</taxon>
        <taxon>Actinomycetota</taxon>
        <taxon>Actinomycetes</taxon>
        <taxon>Pseudonocardiales</taxon>
        <taxon>Pseudonocardiaceae</taxon>
        <taxon>Lentzea</taxon>
    </lineage>
</organism>
<dbReference type="STRING" id="65499.SAMN04488000_13515"/>
<keyword evidence="3" id="KW-1185">Reference proteome</keyword>
<evidence type="ECO:0000313" key="2">
    <source>
        <dbReference type="EMBL" id="SES44999.1"/>
    </source>
</evidence>
<dbReference type="AlphaFoldDB" id="A0A1H9XG37"/>
<proteinExistence type="predicted"/>
<dbReference type="EMBL" id="FOFV01000035">
    <property type="protein sequence ID" value="SES44999.1"/>
    <property type="molecule type" value="Genomic_DNA"/>
</dbReference>
<sequence length="120" mass="13083">MTTTGTARTTAGKAAAAVALYHRTRAQYLHLTRQTLIPADHNNLPRPLTLAFPLHRSEPRPAKPRRRPLTRALHHLLAAAFPPLPAPAPSAPAPPPTHLTPRPCRFCEATNPSDAPGHRR</sequence>
<feature type="compositionally biased region" description="Pro residues" evidence="1">
    <location>
        <begin position="83"/>
        <end position="98"/>
    </location>
</feature>
<evidence type="ECO:0000313" key="3">
    <source>
        <dbReference type="Proteomes" id="UP000199503"/>
    </source>
</evidence>
<evidence type="ECO:0000256" key="1">
    <source>
        <dbReference type="SAM" id="MobiDB-lite"/>
    </source>
</evidence>
<reference evidence="3" key="1">
    <citation type="submission" date="2016-10" db="EMBL/GenBank/DDBJ databases">
        <authorList>
            <person name="Varghese N."/>
            <person name="Submissions S."/>
        </authorList>
    </citation>
    <scope>NUCLEOTIDE SEQUENCE [LARGE SCALE GENOMIC DNA]</scope>
    <source>
        <strain evidence="3">DSM 44437</strain>
    </source>
</reference>
<dbReference type="Proteomes" id="UP000199503">
    <property type="component" value="Unassembled WGS sequence"/>
</dbReference>
<feature type="region of interest" description="Disordered" evidence="1">
    <location>
        <begin position="83"/>
        <end position="120"/>
    </location>
</feature>